<dbReference type="EMBL" id="LFJN01000002">
    <property type="protein sequence ID" value="KPI45007.1"/>
    <property type="molecule type" value="Genomic_DNA"/>
</dbReference>
<organism evidence="3 4">
    <name type="scientific">Cyphellophora attinorum</name>
    <dbReference type="NCBI Taxonomy" id="1664694"/>
    <lineage>
        <taxon>Eukaryota</taxon>
        <taxon>Fungi</taxon>
        <taxon>Dikarya</taxon>
        <taxon>Ascomycota</taxon>
        <taxon>Pezizomycotina</taxon>
        <taxon>Eurotiomycetes</taxon>
        <taxon>Chaetothyriomycetidae</taxon>
        <taxon>Chaetothyriales</taxon>
        <taxon>Cyphellophoraceae</taxon>
        <taxon>Cyphellophora</taxon>
    </lineage>
</organism>
<dbReference type="InterPro" id="IPR050593">
    <property type="entry name" value="LovG"/>
</dbReference>
<name>A0A0N1P1U0_9EURO</name>
<keyword evidence="4" id="KW-1185">Reference proteome</keyword>
<dbReference type="AlphaFoldDB" id="A0A0N1P1U0"/>
<keyword evidence="1" id="KW-0378">Hydrolase</keyword>
<dbReference type="SUPFAM" id="SSF53474">
    <property type="entry name" value="alpha/beta-Hydrolases"/>
    <property type="match status" value="1"/>
</dbReference>
<dbReference type="GO" id="GO:0005737">
    <property type="term" value="C:cytoplasm"/>
    <property type="evidence" value="ECO:0007669"/>
    <property type="project" value="TreeGrafter"/>
</dbReference>
<evidence type="ECO:0000313" key="3">
    <source>
        <dbReference type="EMBL" id="KPI45007.1"/>
    </source>
</evidence>
<accession>A0A0N1P1U0</accession>
<dbReference type="InterPro" id="IPR005645">
    <property type="entry name" value="FSH-like_dom"/>
</dbReference>
<evidence type="ECO:0000313" key="4">
    <source>
        <dbReference type="Proteomes" id="UP000038010"/>
    </source>
</evidence>
<dbReference type="PANTHER" id="PTHR48070">
    <property type="entry name" value="ESTERASE OVCA2"/>
    <property type="match status" value="1"/>
</dbReference>
<evidence type="ECO:0000259" key="2">
    <source>
        <dbReference type="Pfam" id="PF03959"/>
    </source>
</evidence>
<feature type="domain" description="Serine hydrolase" evidence="2">
    <location>
        <begin position="1"/>
        <end position="116"/>
    </location>
</feature>
<reference evidence="3 4" key="1">
    <citation type="submission" date="2015-06" db="EMBL/GenBank/DDBJ databases">
        <title>Draft genome of the ant-associated black yeast Phialophora attae CBS 131958.</title>
        <authorList>
            <person name="Moreno L.F."/>
            <person name="Stielow B.J."/>
            <person name="de Hoog S."/>
            <person name="Vicente V.A."/>
            <person name="Weiss V.A."/>
            <person name="de Vries M."/>
            <person name="Cruz L.M."/>
            <person name="Souza E.M."/>
        </authorList>
    </citation>
    <scope>NUCLEOTIDE SEQUENCE [LARGE SCALE GENOMIC DNA]</scope>
    <source>
        <strain evidence="3 4">CBS 131958</strain>
    </source>
</reference>
<dbReference type="GO" id="GO:0005634">
    <property type="term" value="C:nucleus"/>
    <property type="evidence" value="ECO:0007669"/>
    <property type="project" value="TreeGrafter"/>
</dbReference>
<protein>
    <recommendedName>
        <fullName evidence="2">Serine hydrolase domain-containing protein</fullName>
    </recommendedName>
</protein>
<dbReference type="GO" id="GO:0019748">
    <property type="term" value="P:secondary metabolic process"/>
    <property type="evidence" value="ECO:0007669"/>
    <property type="project" value="TreeGrafter"/>
</dbReference>
<dbReference type="VEuPathDB" id="FungiDB:AB675_2443"/>
<dbReference type="RefSeq" id="XP_018004970.1">
    <property type="nucleotide sequence ID" value="XM_018142415.1"/>
</dbReference>
<sequence>MRVLCLHGVGTNGRILDSQTVAFRSLLPGNWEWHFVDGISSIYDGPYSCYYIDPSPENIQNAMDLVHEVMDEEGPFDAVMAFSQGAALAASIILNHQLTHPFDPPLFRLAIFLCANLPFSWTPNHATTSPP</sequence>
<dbReference type="GO" id="GO:0016787">
    <property type="term" value="F:hydrolase activity"/>
    <property type="evidence" value="ECO:0007669"/>
    <property type="project" value="UniProtKB-KW"/>
</dbReference>
<dbReference type="InterPro" id="IPR029058">
    <property type="entry name" value="AB_hydrolase_fold"/>
</dbReference>
<dbReference type="Pfam" id="PF03959">
    <property type="entry name" value="FSH1"/>
    <property type="match status" value="1"/>
</dbReference>
<dbReference type="GeneID" id="28734295"/>
<dbReference type="Gene3D" id="3.40.50.1820">
    <property type="entry name" value="alpha/beta hydrolase"/>
    <property type="match status" value="1"/>
</dbReference>
<comment type="caution">
    <text evidence="3">The sequence shown here is derived from an EMBL/GenBank/DDBJ whole genome shotgun (WGS) entry which is preliminary data.</text>
</comment>
<dbReference type="PANTHER" id="PTHR48070:SF7">
    <property type="entry name" value="SERINE HYDROLASE FSH DOMAIN-CONTAINING PROTEIN-RELATED"/>
    <property type="match status" value="1"/>
</dbReference>
<evidence type="ECO:0000256" key="1">
    <source>
        <dbReference type="ARBA" id="ARBA00022801"/>
    </source>
</evidence>
<dbReference type="OrthoDB" id="414698at2759"/>
<proteinExistence type="predicted"/>
<dbReference type="Proteomes" id="UP000038010">
    <property type="component" value="Unassembled WGS sequence"/>
</dbReference>
<gene>
    <name evidence="3" type="ORF">AB675_2443</name>
</gene>
<dbReference type="STRING" id="1664694.A0A0N1P1U0"/>